<keyword evidence="2 3" id="KW-0413">Isomerase</keyword>
<dbReference type="RefSeq" id="WP_345681739.1">
    <property type="nucleotide sequence ID" value="NZ_BAABRO010000001.1"/>
</dbReference>
<dbReference type="PANTHER" id="PTHR13774:SF17">
    <property type="entry name" value="PHENAZINE BIOSYNTHESIS-LIKE DOMAIN-CONTAINING PROTEIN"/>
    <property type="match status" value="1"/>
</dbReference>
<organism evidence="3 4">
    <name type="scientific">Novipirellula caenicola</name>
    <dbReference type="NCBI Taxonomy" id="1536901"/>
    <lineage>
        <taxon>Bacteria</taxon>
        <taxon>Pseudomonadati</taxon>
        <taxon>Planctomycetota</taxon>
        <taxon>Planctomycetia</taxon>
        <taxon>Pirellulales</taxon>
        <taxon>Pirellulaceae</taxon>
        <taxon>Novipirellula</taxon>
    </lineage>
</organism>
<dbReference type="InterPro" id="IPR003719">
    <property type="entry name" value="Phenazine_PhzF-like"/>
</dbReference>
<dbReference type="NCBIfam" id="TIGR00654">
    <property type="entry name" value="PhzF_family"/>
    <property type="match status" value="1"/>
</dbReference>
<evidence type="ECO:0000313" key="3">
    <source>
        <dbReference type="EMBL" id="GAA5504688.1"/>
    </source>
</evidence>
<dbReference type="GO" id="GO:0016853">
    <property type="term" value="F:isomerase activity"/>
    <property type="evidence" value="ECO:0007669"/>
    <property type="project" value="UniProtKB-KW"/>
</dbReference>
<proteinExistence type="inferred from homology"/>
<dbReference type="Gene3D" id="3.10.310.10">
    <property type="entry name" value="Diaminopimelate Epimerase, Chain A, domain 1"/>
    <property type="match status" value="2"/>
</dbReference>
<gene>
    <name evidence="3" type="primary">yddE</name>
    <name evidence="3" type="ORF">Rcae01_00127</name>
</gene>
<dbReference type="Pfam" id="PF02567">
    <property type="entry name" value="PhzC-PhzF"/>
    <property type="match status" value="1"/>
</dbReference>
<dbReference type="PIRSF" id="PIRSF016184">
    <property type="entry name" value="PhzC_PhzF"/>
    <property type="match status" value="1"/>
</dbReference>
<reference evidence="3 4" key="1">
    <citation type="submission" date="2024-02" db="EMBL/GenBank/DDBJ databases">
        <title>Rhodopirellula caenicola NBRC 110016.</title>
        <authorList>
            <person name="Ichikawa N."/>
            <person name="Katano-Makiyama Y."/>
            <person name="Hidaka K."/>
        </authorList>
    </citation>
    <scope>NUCLEOTIDE SEQUENCE [LARGE SCALE GENOMIC DNA]</scope>
    <source>
        <strain evidence="3 4">NBRC 110016</strain>
    </source>
</reference>
<keyword evidence="4" id="KW-1185">Reference proteome</keyword>
<dbReference type="EMBL" id="BAABRO010000001">
    <property type="protein sequence ID" value="GAA5504688.1"/>
    <property type="molecule type" value="Genomic_DNA"/>
</dbReference>
<evidence type="ECO:0000313" key="4">
    <source>
        <dbReference type="Proteomes" id="UP001416858"/>
    </source>
</evidence>
<sequence>MPAPPSVPLWQVDAFTERPFHGNPAAVCLLDTAANPEWMQHVAAEMNLAETAFVTRTRIKNTFDLRWFTPTTEVDLCGHATLAAAHVLIEQGQVDECVPIRFQTRSGELKCQPKEGKIALDFPSTPANESLDATETHACQSVFGITAIFAARTKFDILLVVEAPQTVRELKPNFVSMADIETRGIIVTACADEEGVDFVSRFFAPRCGINEDPVTGSAHCCLAPYWSARLGRNPLIGYQASSRGGMVHAEIKGDRVQLSGNAVTVMEGKLWTTP</sequence>
<dbReference type="Proteomes" id="UP001416858">
    <property type="component" value="Unassembled WGS sequence"/>
</dbReference>
<accession>A0ABP9VHK4</accession>
<comment type="similarity">
    <text evidence="1">Belongs to the PhzF family.</text>
</comment>
<dbReference type="PANTHER" id="PTHR13774">
    <property type="entry name" value="PHENAZINE BIOSYNTHESIS PROTEIN"/>
    <property type="match status" value="1"/>
</dbReference>
<evidence type="ECO:0000256" key="1">
    <source>
        <dbReference type="ARBA" id="ARBA00008270"/>
    </source>
</evidence>
<name>A0ABP9VHK4_9BACT</name>
<comment type="caution">
    <text evidence="3">The sequence shown here is derived from an EMBL/GenBank/DDBJ whole genome shotgun (WGS) entry which is preliminary data.</text>
</comment>
<evidence type="ECO:0000256" key="2">
    <source>
        <dbReference type="ARBA" id="ARBA00023235"/>
    </source>
</evidence>
<protein>
    <submittedName>
        <fullName evidence="3">Isomerase YddE</fullName>
    </submittedName>
</protein>
<dbReference type="SUPFAM" id="SSF54506">
    <property type="entry name" value="Diaminopimelate epimerase-like"/>
    <property type="match status" value="1"/>
</dbReference>